<feature type="region of interest" description="Disordered" evidence="1">
    <location>
        <begin position="1"/>
        <end position="73"/>
    </location>
</feature>
<dbReference type="Proteomes" id="UP000294257">
    <property type="component" value="Unassembled WGS sequence"/>
</dbReference>
<evidence type="ECO:0000313" key="3">
    <source>
        <dbReference type="Proteomes" id="UP000294257"/>
    </source>
</evidence>
<proteinExistence type="predicted"/>
<sequence>MTSSTSRTSRKKTSAASTPPIPTTTVKADAPADPQTNVDDPNIAPPSPTGAFDGSSVSSVSLDRDAPMPPRLDPAGALAAEEITAGWVYARTISYLYSYDDPAGVWAHVVGIGWKRLSPNSLSGHSHMAILSTLATHDNITVDYHEDASGRIDQIMV</sequence>
<evidence type="ECO:0000256" key="1">
    <source>
        <dbReference type="SAM" id="MobiDB-lite"/>
    </source>
</evidence>
<organism evidence="2 3">
    <name type="scientific">Herbihabitans rhizosphaerae</name>
    <dbReference type="NCBI Taxonomy" id="1872711"/>
    <lineage>
        <taxon>Bacteria</taxon>
        <taxon>Bacillati</taxon>
        <taxon>Actinomycetota</taxon>
        <taxon>Actinomycetes</taxon>
        <taxon>Pseudonocardiales</taxon>
        <taxon>Pseudonocardiaceae</taxon>
        <taxon>Herbihabitans</taxon>
    </lineage>
</organism>
<name>A0A4Q7KYF3_9PSEU</name>
<protein>
    <submittedName>
        <fullName evidence="2">Uncharacterized protein</fullName>
    </submittedName>
</protein>
<dbReference type="OrthoDB" id="582354at2"/>
<dbReference type="RefSeq" id="WP_130344040.1">
    <property type="nucleotide sequence ID" value="NZ_SGWQ01000003.1"/>
</dbReference>
<comment type="caution">
    <text evidence="2">The sequence shown here is derived from an EMBL/GenBank/DDBJ whole genome shotgun (WGS) entry which is preliminary data.</text>
</comment>
<reference evidence="2 3" key="1">
    <citation type="submission" date="2019-02" db="EMBL/GenBank/DDBJ databases">
        <title>Genomic Encyclopedia of Type Strains, Phase IV (KMG-IV): sequencing the most valuable type-strain genomes for metagenomic binning, comparative biology and taxonomic classification.</title>
        <authorList>
            <person name="Goeker M."/>
        </authorList>
    </citation>
    <scope>NUCLEOTIDE SEQUENCE [LARGE SCALE GENOMIC DNA]</scope>
    <source>
        <strain evidence="2 3">DSM 101727</strain>
    </source>
</reference>
<dbReference type="EMBL" id="SGWQ01000003">
    <property type="protein sequence ID" value="RZS41081.1"/>
    <property type="molecule type" value="Genomic_DNA"/>
</dbReference>
<keyword evidence="3" id="KW-1185">Reference proteome</keyword>
<evidence type="ECO:0000313" key="2">
    <source>
        <dbReference type="EMBL" id="RZS41081.1"/>
    </source>
</evidence>
<gene>
    <name evidence="2" type="ORF">EV193_103399</name>
</gene>
<accession>A0A4Q7KYF3</accession>
<dbReference type="AlphaFoldDB" id="A0A4Q7KYF3"/>